<comment type="caution">
    <text evidence="1">The sequence shown here is derived from an EMBL/GenBank/DDBJ whole genome shotgun (WGS) entry which is preliminary data.</text>
</comment>
<name>A0A3S5A185_9PLAT</name>
<accession>A0A3S5A185</accession>
<sequence>MPTGSNHSSYARPIPGQATTCVAACLLPPEAIDDRFNPASGLGRPVPEKMSQSNCCPCRERFHSDKSVPTTLRRLDRV</sequence>
<organism evidence="1 2">
    <name type="scientific">Protopolystoma xenopodis</name>
    <dbReference type="NCBI Taxonomy" id="117903"/>
    <lineage>
        <taxon>Eukaryota</taxon>
        <taxon>Metazoa</taxon>
        <taxon>Spiralia</taxon>
        <taxon>Lophotrochozoa</taxon>
        <taxon>Platyhelminthes</taxon>
        <taxon>Monogenea</taxon>
        <taxon>Polyopisthocotylea</taxon>
        <taxon>Polystomatidea</taxon>
        <taxon>Polystomatidae</taxon>
        <taxon>Protopolystoma</taxon>
    </lineage>
</organism>
<evidence type="ECO:0000313" key="2">
    <source>
        <dbReference type="Proteomes" id="UP000784294"/>
    </source>
</evidence>
<gene>
    <name evidence="1" type="ORF">PXEA_LOCUS10511</name>
</gene>
<dbReference type="EMBL" id="CAAALY010030969">
    <property type="protein sequence ID" value="VEL17071.1"/>
    <property type="molecule type" value="Genomic_DNA"/>
</dbReference>
<reference evidence="1" key="1">
    <citation type="submission" date="2018-11" db="EMBL/GenBank/DDBJ databases">
        <authorList>
            <consortium name="Pathogen Informatics"/>
        </authorList>
    </citation>
    <scope>NUCLEOTIDE SEQUENCE</scope>
</reference>
<dbReference type="Proteomes" id="UP000784294">
    <property type="component" value="Unassembled WGS sequence"/>
</dbReference>
<evidence type="ECO:0000313" key="1">
    <source>
        <dbReference type="EMBL" id="VEL17071.1"/>
    </source>
</evidence>
<keyword evidence="2" id="KW-1185">Reference proteome</keyword>
<protein>
    <submittedName>
        <fullName evidence="1">Uncharacterized protein</fullName>
    </submittedName>
</protein>
<proteinExistence type="predicted"/>
<dbReference type="AlphaFoldDB" id="A0A3S5A185"/>